<dbReference type="KEGG" id="scs:Sta7437_0298"/>
<dbReference type="eggNOG" id="ENOG5032V94">
    <property type="taxonomic scope" value="Bacteria"/>
</dbReference>
<feature type="signal peptide" evidence="1">
    <location>
        <begin position="1"/>
        <end position="24"/>
    </location>
</feature>
<dbReference type="EMBL" id="CP003653">
    <property type="protein sequence ID" value="AFZ33911.1"/>
    <property type="molecule type" value="Genomic_DNA"/>
</dbReference>
<dbReference type="Proteomes" id="UP000010473">
    <property type="component" value="Chromosome"/>
</dbReference>
<gene>
    <name evidence="2" type="ordered locus">Sta7437_0298</name>
</gene>
<dbReference type="STRING" id="111780.Sta7437_0298"/>
<protein>
    <submittedName>
        <fullName evidence="2">Uncharacterized protein</fullName>
    </submittedName>
</protein>
<name>K9XPD5_STAC7</name>
<dbReference type="AlphaFoldDB" id="K9XPD5"/>
<proteinExistence type="predicted"/>
<reference evidence="3" key="1">
    <citation type="journal article" date="2013" name="Proc. Natl. Acad. Sci. U.S.A.">
        <title>Improving the coverage of the cyanobacterial phylum using diversity-driven genome sequencing.</title>
        <authorList>
            <person name="Shih P.M."/>
            <person name="Wu D."/>
            <person name="Latifi A."/>
            <person name="Axen S.D."/>
            <person name="Fewer D.P."/>
            <person name="Talla E."/>
            <person name="Calteau A."/>
            <person name="Cai F."/>
            <person name="Tandeau de Marsac N."/>
            <person name="Rippka R."/>
            <person name="Herdman M."/>
            <person name="Sivonen K."/>
            <person name="Coursin T."/>
            <person name="Laurent T."/>
            <person name="Goodwin L."/>
            <person name="Nolan M."/>
            <person name="Davenport K.W."/>
            <person name="Han C.S."/>
            <person name="Rubin E.M."/>
            <person name="Eisen J.A."/>
            <person name="Woyke T."/>
            <person name="Gugger M."/>
            <person name="Kerfeld C.A."/>
        </authorList>
    </citation>
    <scope>NUCLEOTIDE SEQUENCE [LARGE SCALE GENOMIC DNA]</scope>
    <source>
        <strain evidence="3">ATCC 29371 / PCC 7437</strain>
    </source>
</reference>
<keyword evidence="1" id="KW-0732">Signal</keyword>
<evidence type="ECO:0000313" key="3">
    <source>
        <dbReference type="Proteomes" id="UP000010473"/>
    </source>
</evidence>
<sequence length="184" mass="21691">MLKNKKNIGCLTFLFLFINNSVFAQPNFNQDSVTLNNCTWNQTKNSNHFIDKKMSNKSSPETSSSQSRNLVAGFAIPSLWWAREQFDPFNGRLINHWLASPQTKQINLIVNWQLWTLLDYLERYRLINQFGTVVREYGYNLRIFNQQKQCLATYEYNPHSNPPKWDIHLEQSNQDSLQIEPETN</sequence>
<evidence type="ECO:0000256" key="1">
    <source>
        <dbReference type="SAM" id="SignalP"/>
    </source>
</evidence>
<evidence type="ECO:0000313" key="2">
    <source>
        <dbReference type="EMBL" id="AFZ33911.1"/>
    </source>
</evidence>
<accession>K9XPD5</accession>
<keyword evidence="3" id="KW-1185">Reference proteome</keyword>
<organism evidence="2 3">
    <name type="scientific">Stanieria cyanosphaera (strain ATCC 29371 / PCC 7437)</name>
    <dbReference type="NCBI Taxonomy" id="111780"/>
    <lineage>
        <taxon>Bacteria</taxon>
        <taxon>Bacillati</taxon>
        <taxon>Cyanobacteriota</taxon>
        <taxon>Cyanophyceae</taxon>
        <taxon>Pleurocapsales</taxon>
        <taxon>Dermocarpellaceae</taxon>
        <taxon>Stanieria</taxon>
    </lineage>
</organism>
<dbReference type="HOGENOM" id="CLU_1467362_0_0_3"/>
<feature type="chain" id="PRO_5003937932" evidence="1">
    <location>
        <begin position="25"/>
        <end position="184"/>
    </location>
</feature>